<gene>
    <name evidence="1" type="ORF">BpHYR1_014237</name>
</gene>
<evidence type="ECO:0000313" key="1">
    <source>
        <dbReference type="EMBL" id="RNA33234.1"/>
    </source>
</evidence>
<organism evidence="1 2">
    <name type="scientific">Brachionus plicatilis</name>
    <name type="common">Marine rotifer</name>
    <name type="synonym">Brachionus muelleri</name>
    <dbReference type="NCBI Taxonomy" id="10195"/>
    <lineage>
        <taxon>Eukaryota</taxon>
        <taxon>Metazoa</taxon>
        <taxon>Spiralia</taxon>
        <taxon>Gnathifera</taxon>
        <taxon>Rotifera</taxon>
        <taxon>Eurotatoria</taxon>
        <taxon>Monogononta</taxon>
        <taxon>Pseudotrocha</taxon>
        <taxon>Ploima</taxon>
        <taxon>Brachionidae</taxon>
        <taxon>Brachionus</taxon>
    </lineage>
</organism>
<protein>
    <submittedName>
        <fullName evidence="1">Uncharacterized protein</fullName>
    </submittedName>
</protein>
<proteinExistence type="predicted"/>
<keyword evidence="2" id="KW-1185">Reference proteome</keyword>
<sequence>MAYLIQSVKKLDKFKNSLLKSKKAFLDYIGDFPILDTAILSVSLSEVLSDRVGGTIYLCF</sequence>
<comment type="caution">
    <text evidence="1">The sequence shown here is derived from an EMBL/GenBank/DDBJ whole genome shotgun (WGS) entry which is preliminary data.</text>
</comment>
<dbReference type="EMBL" id="REGN01001667">
    <property type="protein sequence ID" value="RNA33234.1"/>
    <property type="molecule type" value="Genomic_DNA"/>
</dbReference>
<dbReference type="AlphaFoldDB" id="A0A3M7SBN6"/>
<name>A0A3M7SBN6_BRAPC</name>
<reference evidence="1 2" key="1">
    <citation type="journal article" date="2018" name="Sci. Rep.">
        <title>Genomic signatures of local adaptation to the degree of environmental predictability in rotifers.</title>
        <authorList>
            <person name="Franch-Gras L."/>
            <person name="Hahn C."/>
            <person name="Garcia-Roger E.M."/>
            <person name="Carmona M.J."/>
            <person name="Serra M."/>
            <person name="Gomez A."/>
        </authorList>
    </citation>
    <scope>NUCLEOTIDE SEQUENCE [LARGE SCALE GENOMIC DNA]</scope>
    <source>
        <strain evidence="1">HYR1</strain>
    </source>
</reference>
<evidence type="ECO:0000313" key="2">
    <source>
        <dbReference type="Proteomes" id="UP000276133"/>
    </source>
</evidence>
<dbReference type="Proteomes" id="UP000276133">
    <property type="component" value="Unassembled WGS sequence"/>
</dbReference>
<accession>A0A3M7SBN6</accession>